<dbReference type="PANTHER" id="PTHR30582">
    <property type="entry name" value="L,D-TRANSPEPTIDASE"/>
    <property type="match status" value="1"/>
</dbReference>
<dbReference type="Gene3D" id="2.30.30.40">
    <property type="entry name" value="SH3 Domains"/>
    <property type="match status" value="1"/>
</dbReference>
<evidence type="ECO:0000256" key="4">
    <source>
        <dbReference type="ARBA" id="ARBA00022679"/>
    </source>
</evidence>
<dbReference type="CDD" id="cd16913">
    <property type="entry name" value="YkuD_like"/>
    <property type="match status" value="1"/>
</dbReference>
<feature type="compositionally biased region" description="Low complexity" evidence="10">
    <location>
        <begin position="98"/>
        <end position="112"/>
    </location>
</feature>
<dbReference type="EMBL" id="SNVW01000006">
    <property type="protein sequence ID" value="TDN43916.1"/>
    <property type="molecule type" value="Genomic_DNA"/>
</dbReference>
<dbReference type="PROSITE" id="PS52029">
    <property type="entry name" value="LD_TPASE"/>
    <property type="match status" value="1"/>
</dbReference>
<evidence type="ECO:0000256" key="10">
    <source>
        <dbReference type="SAM" id="MobiDB-lite"/>
    </source>
</evidence>
<evidence type="ECO:0000313" key="13">
    <source>
        <dbReference type="Proteomes" id="UP000295764"/>
    </source>
</evidence>
<organism evidence="12 13">
    <name type="scientific">Curtobacterium flaccumfaciens</name>
    <dbReference type="NCBI Taxonomy" id="2035"/>
    <lineage>
        <taxon>Bacteria</taxon>
        <taxon>Bacillati</taxon>
        <taxon>Actinomycetota</taxon>
        <taxon>Actinomycetes</taxon>
        <taxon>Micrococcales</taxon>
        <taxon>Microbacteriaceae</taxon>
        <taxon>Curtobacterium</taxon>
    </lineage>
</organism>
<dbReference type="GO" id="GO:0018104">
    <property type="term" value="P:peptidoglycan-protein cross-linking"/>
    <property type="evidence" value="ECO:0007669"/>
    <property type="project" value="TreeGrafter"/>
</dbReference>
<comment type="pathway">
    <text evidence="1 9">Cell wall biogenesis; peptidoglycan biosynthesis.</text>
</comment>
<dbReference type="GO" id="GO:0071972">
    <property type="term" value="F:peptidoglycan L,D-transpeptidase activity"/>
    <property type="evidence" value="ECO:0007669"/>
    <property type="project" value="TreeGrafter"/>
</dbReference>
<dbReference type="PANTHER" id="PTHR30582:SF24">
    <property type="entry name" value="L,D-TRANSPEPTIDASE ERFK_SRFK-RELATED"/>
    <property type="match status" value="1"/>
</dbReference>
<reference evidence="12 13" key="1">
    <citation type="submission" date="2019-03" db="EMBL/GenBank/DDBJ databases">
        <title>Genomic analyses of the natural microbiome of Caenorhabditis elegans.</title>
        <authorList>
            <person name="Samuel B."/>
        </authorList>
    </citation>
    <scope>NUCLEOTIDE SEQUENCE [LARGE SCALE GENOMIC DNA]</scope>
    <source>
        <strain evidence="12 13">JUb65</strain>
    </source>
</reference>
<keyword evidence="3" id="KW-0328">Glycosyltransferase</keyword>
<evidence type="ECO:0000259" key="11">
    <source>
        <dbReference type="PROSITE" id="PS52029"/>
    </source>
</evidence>
<keyword evidence="12" id="KW-0449">Lipoprotein</keyword>
<feature type="active site" description="Nucleophile" evidence="9">
    <location>
        <position position="257"/>
    </location>
</feature>
<evidence type="ECO:0000256" key="1">
    <source>
        <dbReference type="ARBA" id="ARBA00004752"/>
    </source>
</evidence>
<dbReference type="GO" id="GO:0071555">
    <property type="term" value="P:cell wall organization"/>
    <property type="evidence" value="ECO:0007669"/>
    <property type="project" value="UniProtKB-UniRule"/>
</dbReference>
<dbReference type="Proteomes" id="UP000295764">
    <property type="component" value="Unassembled WGS sequence"/>
</dbReference>
<evidence type="ECO:0000313" key="12">
    <source>
        <dbReference type="EMBL" id="TDN43916.1"/>
    </source>
</evidence>
<evidence type="ECO:0000256" key="5">
    <source>
        <dbReference type="ARBA" id="ARBA00022801"/>
    </source>
</evidence>
<dbReference type="Pfam" id="PF03734">
    <property type="entry name" value="YkuD"/>
    <property type="match status" value="1"/>
</dbReference>
<feature type="region of interest" description="Disordered" evidence="10">
    <location>
        <begin position="98"/>
        <end position="122"/>
    </location>
</feature>
<keyword evidence="4" id="KW-0808">Transferase</keyword>
<sequence>MSVVRPTIPGRPNRPVIRRTSSAVAVAVTLAVGMALVGCSAAKAPTASPTGSATSTARSTGLPKPTRTPSAPATGSAAPTAPISAPATSTVATATGSSVAVASTPGGPTTTTLPNPQSNGSPQVFHVVGQQDGWVHVALAQRPNGSTGWVRSSAVTLATTPYALVATTEANTLVLYKDGTAQQTYSVATGTGGTPTPHGSFFLTELLAPTNAGYGPYAYGLSAFSDVLNSFGGGPGQIGLHGTDDASSIGTAASHGCIRMHNADISALAKLLPLGTPVQVR</sequence>
<evidence type="ECO:0000256" key="9">
    <source>
        <dbReference type="PROSITE-ProRule" id="PRU01373"/>
    </source>
</evidence>
<keyword evidence="8 9" id="KW-0961">Cell wall biogenesis/degradation</keyword>
<keyword evidence="6 9" id="KW-0133">Cell shape</keyword>
<feature type="domain" description="L,D-TPase catalytic" evidence="11">
    <location>
        <begin position="162"/>
        <end position="281"/>
    </location>
</feature>
<gene>
    <name evidence="12" type="ORF">EDF64_10689</name>
</gene>
<dbReference type="InterPro" id="IPR050979">
    <property type="entry name" value="LD-transpeptidase"/>
</dbReference>
<dbReference type="UniPathway" id="UPA00219"/>
<dbReference type="Gene3D" id="2.40.440.10">
    <property type="entry name" value="L,D-transpeptidase catalytic domain-like"/>
    <property type="match status" value="1"/>
</dbReference>
<feature type="region of interest" description="Disordered" evidence="10">
    <location>
        <begin position="43"/>
        <end position="84"/>
    </location>
</feature>
<dbReference type="AlphaFoldDB" id="A0A4R6DGS1"/>
<name>A0A4R6DGS1_9MICO</name>
<dbReference type="InterPro" id="IPR005490">
    <property type="entry name" value="LD_TPept_cat_dom"/>
</dbReference>
<keyword evidence="5" id="KW-0378">Hydrolase</keyword>
<evidence type="ECO:0000256" key="6">
    <source>
        <dbReference type="ARBA" id="ARBA00022960"/>
    </source>
</evidence>
<evidence type="ECO:0000256" key="3">
    <source>
        <dbReference type="ARBA" id="ARBA00022676"/>
    </source>
</evidence>
<feature type="active site" description="Proton donor/acceptor" evidence="9">
    <location>
        <position position="241"/>
    </location>
</feature>
<evidence type="ECO:0000256" key="2">
    <source>
        <dbReference type="ARBA" id="ARBA00005992"/>
    </source>
</evidence>
<dbReference type="GO" id="GO:0005576">
    <property type="term" value="C:extracellular region"/>
    <property type="evidence" value="ECO:0007669"/>
    <property type="project" value="TreeGrafter"/>
</dbReference>
<dbReference type="SUPFAM" id="SSF141523">
    <property type="entry name" value="L,D-transpeptidase catalytic domain-like"/>
    <property type="match status" value="1"/>
</dbReference>
<protein>
    <submittedName>
        <fullName evidence="12">Lipoprotein-anchoring transpeptidase ErfK/SrfK</fullName>
    </submittedName>
</protein>
<evidence type="ECO:0000256" key="7">
    <source>
        <dbReference type="ARBA" id="ARBA00022984"/>
    </source>
</evidence>
<comment type="similarity">
    <text evidence="2">Belongs to the YkuD family.</text>
</comment>
<accession>A0A4R6DGS1</accession>
<dbReference type="InterPro" id="IPR038063">
    <property type="entry name" value="Transpep_catalytic_dom"/>
</dbReference>
<feature type="compositionally biased region" description="Polar residues" evidence="10">
    <location>
        <begin position="113"/>
        <end position="122"/>
    </location>
</feature>
<comment type="caution">
    <text evidence="12">The sequence shown here is derived from an EMBL/GenBank/DDBJ whole genome shotgun (WGS) entry which is preliminary data.</text>
</comment>
<proteinExistence type="inferred from homology"/>
<keyword evidence="7 9" id="KW-0573">Peptidoglycan synthesis</keyword>
<evidence type="ECO:0000256" key="8">
    <source>
        <dbReference type="ARBA" id="ARBA00023316"/>
    </source>
</evidence>
<dbReference type="GO" id="GO:0008360">
    <property type="term" value="P:regulation of cell shape"/>
    <property type="evidence" value="ECO:0007669"/>
    <property type="project" value="UniProtKB-UniRule"/>
</dbReference>
<dbReference type="GO" id="GO:0016757">
    <property type="term" value="F:glycosyltransferase activity"/>
    <property type="evidence" value="ECO:0007669"/>
    <property type="project" value="UniProtKB-KW"/>
</dbReference>